<feature type="transmembrane region" description="Helical" evidence="1">
    <location>
        <begin position="309"/>
        <end position="326"/>
    </location>
</feature>
<proteinExistence type="predicted"/>
<organism evidence="2 3">
    <name type="scientific">Escherichia coli</name>
    <dbReference type="NCBI Taxonomy" id="562"/>
    <lineage>
        <taxon>Bacteria</taxon>
        <taxon>Pseudomonadati</taxon>
        <taxon>Pseudomonadota</taxon>
        <taxon>Gammaproteobacteria</taxon>
        <taxon>Enterobacterales</taxon>
        <taxon>Enterobacteriaceae</taxon>
        <taxon>Escherichia</taxon>
    </lineage>
</organism>
<feature type="transmembrane region" description="Helical" evidence="1">
    <location>
        <begin position="78"/>
        <end position="97"/>
    </location>
</feature>
<dbReference type="EMBL" id="WUIG01000009">
    <property type="protein sequence ID" value="MXJ07263.1"/>
    <property type="molecule type" value="Genomic_DNA"/>
</dbReference>
<feature type="transmembrane region" description="Helical" evidence="1">
    <location>
        <begin position="231"/>
        <end position="250"/>
    </location>
</feature>
<protein>
    <recommendedName>
        <fullName evidence="4">EpsG family protein</fullName>
    </recommendedName>
</protein>
<keyword evidence="1" id="KW-0472">Membrane</keyword>
<feature type="transmembrane region" description="Helical" evidence="1">
    <location>
        <begin position="104"/>
        <end position="119"/>
    </location>
</feature>
<dbReference type="AlphaFoldDB" id="A0A8T6BE71"/>
<keyword evidence="1" id="KW-0812">Transmembrane</keyword>
<reference evidence="2 3" key="1">
    <citation type="submission" date="2019-12" db="EMBL/GenBank/DDBJ databases">
        <title>Enteriobacteria Tanzani isolates_10434.</title>
        <authorList>
            <person name="Subbiah M."/>
            <person name="Call D."/>
        </authorList>
    </citation>
    <scope>NUCLEOTIDE SEQUENCE [LARGE SCALE GENOMIC DNA]</scope>
    <source>
        <strain evidence="2 3">10434wG3</strain>
    </source>
</reference>
<gene>
    <name evidence="2" type="ORF">GRW24_01985</name>
</gene>
<feature type="transmembrane region" description="Helical" evidence="1">
    <location>
        <begin position="280"/>
        <end position="297"/>
    </location>
</feature>
<comment type="caution">
    <text evidence="2">The sequence shown here is derived from an EMBL/GenBank/DDBJ whole genome shotgun (WGS) entry which is preliminary data.</text>
</comment>
<evidence type="ECO:0008006" key="4">
    <source>
        <dbReference type="Google" id="ProtNLM"/>
    </source>
</evidence>
<evidence type="ECO:0000256" key="1">
    <source>
        <dbReference type="SAM" id="Phobius"/>
    </source>
</evidence>
<evidence type="ECO:0000313" key="3">
    <source>
        <dbReference type="Proteomes" id="UP000447081"/>
    </source>
</evidence>
<evidence type="ECO:0000313" key="2">
    <source>
        <dbReference type="EMBL" id="MXJ07263.1"/>
    </source>
</evidence>
<keyword evidence="1" id="KW-1133">Transmembrane helix</keyword>
<feature type="transmembrane region" description="Helical" evidence="1">
    <location>
        <begin position="147"/>
        <end position="170"/>
    </location>
</feature>
<sequence length="371" mass="43564">MLFISLNVLLFISSFTNNRTIFKITFFMTACYCSMSFGRGFDWINYYDVYQNVELYDAPFEPGYLNVLRTFNWLGFSYPMQNFVVVLFLFYCVYVFVSKTQNPSLAFFTIFCFMGHYILSEQIRQAIAICIILLFFDFFIKRKVLKGTVVIALAMCFHISAVFCFIYFFIVNTNAKYSNVKFSIYCSVFLLVSYYMWSNPAIISTVPILYNKFVSYTEAYTEGFISIERIISSKVVMIYIFLLCLSIWLLKKYNLKSLNGSIKALVFMTLSKLTIFFGRFQYYMVPILILGFDEYFAKYKIKNKVNVHRLIYASCLFIISLVPLWTPSTFESINDSLYFNASPKEIESGIMRRCKTLNHYDPQNGAIWRCK</sequence>
<feature type="transmembrane region" description="Helical" evidence="1">
    <location>
        <begin position="182"/>
        <end position="210"/>
    </location>
</feature>
<dbReference type="Proteomes" id="UP000447081">
    <property type="component" value="Unassembled WGS sequence"/>
</dbReference>
<feature type="transmembrane region" description="Helical" evidence="1">
    <location>
        <begin position="21"/>
        <end position="41"/>
    </location>
</feature>
<accession>A0A8T6BE71</accession>
<dbReference type="InterPro" id="IPR049458">
    <property type="entry name" value="EpsG-like"/>
</dbReference>
<name>A0A8T6BE71_ECOLX</name>
<dbReference type="RefSeq" id="WP_032259842.1">
    <property type="nucleotide sequence ID" value="NZ_CP015240.1"/>
</dbReference>
<feature type="transmembrane region" description="Helical" evidence="1">
    <location>
        <begin position="125"/>
        <end position="140"/>
    </location>
</feature>
<dbReference type="Pfam" id="PF14897">
    <property type="entry name" value="EpsG"/>
    <property type="match status" value="1"/>
</dbReference>